<dbReference type="Proteomes" id="UP000264006">
    <property type="component" value="Chromosome"/>
</dbReference>
<dbReference type="AlphaFoldDB" id="A0A346Y501"/>
<protein>
    <submittedName>
        <fullName evidence="3">TolB protein</fullName>
    </submittedName>
</protein>
<dbReference type="Pfam" id="PF04122">
    <property type="entry name" value="CW_binding_2"/>
    <property type="match status" value="3"/>
</dbReference>
<dbReference type="InterPro" id="IPR007253">
    <property type="entry name" value="Cell_wall-bd_2"/>
</dbReference>
<gene>
    <name evidence="3" type="ORF">DVS28_a4891</name>
</gene>
<sequence length="625" mass="63343">MFAHDERDDGTHVIEVVEPDGSGRQVLTEGFDPALSPDGALLAFSRDGDLWLLDMATGEEHAFATGPGTESDPAWSPDGSLLAFTRQLPPGSDCSHVRNGEIFITDFTNEVQFTNDPCFGDSDPDFSPDGTQLAWDSFYAERDFSSGFGLIQIADLDTGDVRFLTDPTTGVDAYDPAWSPDGTTIAFDDTTDVFTVPATGGTPTQLTQSCNLFEARDPAWSPDGTEIAYAASGCNDEGPDSIAVIPAGGGTPRAVTRSEGTIDTPVWVRPDGGGLPGPGPSPEPPAPGEGSVPPSPDEPLLVLEDGSRVDGGGSSDPVGQAIATAQIWDDGGAELVVLATADRFPDALAGSALAGERGPVLVTPFGQGLDPRVEAEIDRVLPDDGIVLILGGTTAVSETAASQARAAAGSSTCPAPFPTDCRYAGTGREHTAALIGATVLALNDGSGGRVLLARGDAFADAITGGAYAAEAGVPILLTPSTSLNGFTRAFVTDNDVVEVIVLGGPAAIDDATAAAVPTATRRVAGSDRTATAAAIATDLWHAEGLAGGGIVLVNVRDDAGWQTALAASVVSAVANAPQLGVETPPASPSSATTAAAAVLGGPVQVFGSTSLVSDNQLAEVHDASG</sequence>
<dbReference type="PANTHER" id="PTHR36842:SF1">
    <property type="entry name" value="PROTEIN TOLB"/>
    <property type="match status" value="1"/>
</dbReference>
<comment type="similarity">
    <text evidence="1">Belongs to the TolB family.</text>
</comment>
<name>A0A346Y501_9ACTN</name>
<evidence type="ECO:0000313" key="3">
    <source>
        <dbReference type="EMBL" id="AXV09548.1"/>
    </source>
</evidence>
<keyword evidence="4" id="KW-1185">Reference proteome</keyword>
<organism evidence="3 4">
    <name type="scientific">Euzebya pacifica</name>
    <dbReference type="NCBI Taxonomy" id="1608957"/>
    <lineage>
        <taxon>Bacteria</taxon>
        <taxon>Bacillati</taxon>
        <taxon>Actinomycetota</taxon>
        <taxon>Nitriliruptoria</taxon>
        <taxon>Euzebyales</taxon>
    </lineage>
</organism>
<accession>A0A346Y501</accession>
<reference evidence="3 4" key="1">
    <citation type="submission" date="2018-09" db="EMBL/GenBank/DDBJ databases">
        <title>Complete genome sequence of Euzebya sp. DY32-46 isolated from seawater of Pacific Ocean.</title>
        <authorList>
            <person name="Xu L."/>
            <person name="Wu Y.-H."/>
            <person name="Xu X.-W."/>
        </authorList>
    </citation>
    <scope>NUCLEOTIDE SEQUENCE [LARGE SCALE GENOMIC DNA]</scope>
    <source>
        <strain evidence="3 4">DY32-46</strain>
    </source>
</reference>
<feature type="region of interest" description="Disordered" evidence="2">
    <location>
        <begin position="248"/>
        <end position="318"/>
    </location>
</feature>
<dbReference type="KEGG" id="euz:DVS28_a4891"/>
<dbReference type="InterPro" id="IPR011042">
    <property type="entry name" value="6-blade_b-propeller_TolB-like"/>
</dbReference>
<evidence type="ECO:0000313" key="4">
    <source>
        <dbReference type="Proteomes" id="UP000264006"/>
    </source>
</evidence>
<dbReference type="Gene3D" id="2.120.10.30">
    <property type="entry name" value="TolB, C-terminal domain"/>
    <property type="match status" value="2"/>
</dbReference>
<dbReference type="EMBL" id="CP031165">
    <property type="protein sequence ID" value="AXV09548.1"/>
    <property type="molecule type" value="Genomic_DNA"/>
</dbReference>
<dbReference type="PANTHER" id="PTHR36842">
    <property type="entry name" value="PROTEIN TOLB HOMOLOG"/>
    <property type="match status" value="1"/>
</dbReference>
<dbReference type="InterPro" id="IPR011659">
    <property type="entry name" value="WD40"/>
</dbReference>
<proteinExistence type="inferred from homology"/>
<evidence type="ECO:0000256" key="2">
    <source>
        <dbReference type="SAM" id="MobiDB-lite"/>
    </source>
</evidence>
<evidence type="ECO:0000256" key="1">
    <source>
        <dbReference type="ARBA" id="ARBA00009820"/>
    </source>
</evidence>
<feature type="compositionally biased region" description="Pro residues" evidence="2">
    <location>
        <begin position="277"/>
        <end position="297"/>
    </location>
</feature>
<dbReference type="RefSeq" id="WP_164710967.1">
    <property type="nucleotide sequence ID" value="NZ_CP031165.1"/>
</dbReference>
<dbReference type="SUPFAM" id="SSF69304">
    <property type="entry name" value="Tricorn protease N-terminal domain"/>
    <property type="match status" value="1"/>
</dbReference>
<dbReference type="Pfam" id="PF07676">
    <property type="entry name" value="PD40"/>
    <property type="match status" value="4"/>
</dbReference>